<dbReference type="GO" id="GO:0005634">
    <property type="term" value="C:nucleus"/>
    <property type="evidence" value="ECO:0007669"/>
    <property type="project" value="TreeGrafter"/>
</dbReference>
<feature type="domain" description="Serine hydrolase" evidence="2">
    <location>
        <begin position="1"/>
        <end position="235"/>
    </location>
</feature>
<dbReference type="AlphaFoldDB" id="A0A167WRE0"/>
<dbReference type="GO" id="GO:0005737">
    <property type="term" value="C:cytoplasm"/>
    <property type="evidence" value="ECO:0007669"/>
    <property type="project" value="TreeGrafter"/>
</dbReference>
<dbReference type="PANTHER" id="PTHR48070">
    <property type="entry name" value="ESTERASE OVCA2"/>
    <property type="match status" value="1"/>
</dbReference>
<dbReference type="Pfam" id="PF03959">
    <property type="entry name" value="FSH1"/>
    <property type="match status" value="1"/>
</dbReference>
<dbReference type="OrthoDB" id="414698at2759"/>
<keyword evidence="1 3" id="KW-0378">Hydrolase</keyword>
<dbReference type="InterPro" id="IPR050593">
    <property type="entry name" value="LovG"/>
</dbReference>
<proteinExistence type="predicted"/>
<dbReference type="Proteomes" id="UP000078544">
    <property type="component" value="Unassembled WGS sequence"/>
</dbReference>
<dbReference type="GO" id="GO:0019748">
    <property type="term" value="P:secondary metabolic process"/>
    <property type="evidence" value="ECO:0007669"/>
    <property type="project" value="TreeGrafter"/>
</dbReference>
<name>A0A167WRE0_9HYPO</name>
<evidence type="ECO:0000313" key="3">
    <source>
        <dbReference type="EMBL" id="KZZ89176.1"/>
    </source>
</evidence>
<accession>A0A167WRE0</accession>
<sequence>MKILCLHGAYGNIEVFQSQLTPFLQAVGGIDNLEFKWINGAHVATPPDGYDAYFGTREVYRHVNFDGISALDDILSSIRDMPDGDSAEESIRRLTVGHTWSSKQINATLDRLFQIIDDDPEIDGILGYSEGASVAATLLLEQQRRCEKGERLQRLKMGIFFAGWPPVIIRGDTAEPVLADEDDTLLQVPSLHIVGSKDPYIHGAMALFNVCDPDAAILFDHGKGHTVPRDAKTMEELSLAVTGALSLAGCAR</sequence>
<dbReference type="PANTHER" id="PTHR48070:SF4">
    <property type="entry name" value="ESTERASE ALNB"/>
    <property type="match status" value="1"/>
</dbReference>
<comment type="caution">
    <text evidence="3">The sequence shown here is derived from an EMBL/GenBank/DDBJ whole genome shotgun (WGS) entry which is preliminary data.</text>
</comment>
<protein>
    <submittedName>
        <fullName evidence="3">Serine hydrolase FSH</fullName>
    </submittedName>
</protein>
<evidence type="ECO:0000313" key="4">
    <source>
        <dbReference type="Proteomes" id="UP000078544"/>
    </source>
</evidence>
<dbReference type="EMBL" id="AZGY01000026">
    <property type="protein sequence ID" value="KZZ89176.1"/>
    <property type="molecule type" value="Genomic_DNA"/>
</dbReference>
<evidence type="ECO:0000256" key="1">
    <source>
        <dbReference type="ARBA" id="ARBA00022801"/>
    </source>
</evidence>
<organism evidence="3 4">
    <name type="scientific">Moelleriella libera RCEF 2490</name>
    <dbReference type="NCBI Taxonomy" id="1081109"/>
    <lineage>
        <taxon>Eukaryota</taxon>
        <taxon>Fungi</taxon>
        <taxon>Dikarya</taxon>
        <taxon>Ascomycota</taxon>
        <taxon>Pezizomycotina</taxon>
        <taxon>Sordariomycetes</taxon>
        <taxon>Hypocreomycetidae</taxon>
        <taxon>Hypocreales</taxon>
        <taxon>Clavicipitaceae</taxon>
        <taxon>Moelleriella</taxon>
    </lineage>
</organism>
<reference evidence="3 4" key="1">
    <citation type="journal article" date="2016" name="Genome Biol. Evol.">
        <title>Divergent and convergent evolution of fungal pathogenicity.</title>
        <authorList>
            <person name="Shang Y."/>
            <person name="Xiao G."/>
            <person name="Zheng P."/>
            <person name="Cen K."/>
            <person name="Zhan S."/>
            <person name="Wang C."/>
        </authorList>
    </citation>
    <scope>NUCLEOTIDE SEQUENCE [LARGE SCALE GENOMIC DNA]</scope>
    <source>
        <strain evidence="3 4">RCEF 2490</strain>
    </source>
</reference>
<evidence type="ECO:0000259" key="2">
    <source>
        <dbReference type="Pfam" id="PF03959"/>
    </source>
</evidence>
<dbReference type="Gene3D" id="3.40.50.1820">
    <property type="entry name" value="alpha/beta hydrolase"/>
    <property type="match status" value="1"/>
</dbReference>
<dbReference type="SUPFAM" id="SSF53474">
    <property type="entry name" value="alpha/beta-Hydrolases"/>
    <property type="match status" value="1"/>
</dbReference>
<dbReference type="GO" id="GO:0016787">
    <property type="term" value="F:hydrolase activity"/>
    <property type="evidence" value="ECO:0007669"/>
    <property type="project" value="UniProtKB-KW"/>
</dbReference>
<gene>
    <name evidence="3" type="ORF">AAL_07824</name>
</gene>
<dbReference type="InterPro" id="IPR005645">
    <property type="entry name" value="FSH-like_dom"/>
</dbReference>
<dbReference type="InterPro" id="IPR029058">
    <property type="entry name" value="AB_hydrolase_fold"/>
</dbReference>
<keyword evidence="4" id="KW-1185">Reference proteome</keyword>